<evidence type="ECO:0000256" key="1">
    <source>
        <dbReference type="SAM" id="SignalP"/>
    </source>
</evidence>
<keyword evidence="3" id="KW-1185">Reference proteome</keyword>
<name>A0ABV3R9P3_9SPHN</name>
<feature type="chain" id="PRO_5047419126" description="Lipoprotein" evidence="1">
    <location>
        <begin position="27"/>
        <end position="288"/>
    </location>
</feature>
<dbReference type="EMBL" id="JBFNXR010000021">
    <property type="protein sequence ID" value="MEW9854801.1"/>
    <property type="molecule type" value="Genomic_DNA"/>
</dbReference>
<sequence length="288" mass="31009">MWTLRRLAPALLVATTLGGCVTSVQAQGPLPANGRAEAGSPYAPTYADLADLADSAPLVVHARVRKFARVDDSRAPGLRPGHSRFYVEADTRSLITGRTPIGERFAYLVDVPVNAQGKPPFRKKDGVLIFARTVPGRPGELQLVRPGAQIPWTQASESQVREIVRALLEPDAPGKVTGVREIIHVPGTLAGEGETQIFLTTADSSAASVTVRHTPGAPPQWGASFSELVAEVGRPPKPQSLEWYRLACFLPQNPPPGVNLSESLEARRRADADYRLVMSELGPCDRSM</sequence>
<accession>A0ABV3R9P3</accession>
<feature type="signal peptide" evidence="1">
    <location>
        <begin position="1"/>
        <end position="26"/>
    </location>
</feature>
<keyword evidence="1" id="KW-0732">Signal</keyword>
<reference evidence="2 3" key="1">
    <citation type="submission" date="2024-06" db="EMBL/GenBank/DDBJ databases">
        <title>Novosphingobium rhizovicinus M1R2S20.</title>
        <authorList>
            <person name="Sun J.-Q."/>
        </authorList>
    </citation>
    <scope>NUCLEOTIDE SEQUENCE [LARGE SCALE GENOMIC DNA]</scope>
    <source>
        <strain evidence="2 3">M1R2S20</strain>
    </source>
</reference>
<dbReference type="PROSITE" id="PS51257">
    <property type="entry name" value="PROKAR_LIPOPROTEIN"/>
    <property type="match status" value="1"/>
</dbReference>
<dbReference type="RefSeq" id="WP_367771368.1">
    <property type="nucleotide sequence ID" value="NZ_JBFNXR010000021.1"/>
</dbReference>
<organism evidence="2 3">
    <name type="scientific">Novosphingobium rhizovicinum</name>
    <dbReference type="NCBI Taxonomy" id="3228928"/>
    <lineage>
        <taxon>Bacteria</taxon>
        <taxon>Pseudomonadati</taxon>
        <taxon>Pseudomonadota</taxon>
        <taxon>Alphaproteobacteria</taxon>
        <taxon>Sphingomonadales</taxon>
        <taxon>Sphingomonadaceae</taxon>
        <taxon>Novosphingobium</taxon>
    </lineage>
</organism>
<dbReference type="Proteomes" id="UP001556118">
    <property type="component" value="Unassembled WGS sequence"/>
</dbReference>
<evidence type="ECO:0008006" key="4">
    <source>
        <dbReference type="Google" id="ProtNLM"/>
    </source>
</evidence>
<evidence type="ECO:0000313" key="3">
    <source>
        <dbReference type="Proteomes" id="UP001556118"/>
    </source>
</evidence>
<comment type="caution">
    <text evidence="2">The sequence shown here is derived from an EMBL/GenBank/DDBJ whole genome shotgun (WGS) entry which is preliminary data.</text>
</comment>
<evidence type="ECO:0000313" key="2">
    <source>
        <dbReference type="EMBL" id="MEW9854801.1"/>
    </source>
</evidence>
<proteinExistence type="predicted"/>
<gene>
    <name evidence="2" type="ORF">ABUH87_06370</name>
</gene>
<protein>
    <recommendedName>
        <fullName evidence="4">Lipoprotein</fullName>
    </recommendedName>
</protein>